<dbReference type="AlphaFoldDB" id="A0A9W9QFQ4"/>
<feature type="compositionally biased region" description="Low complexity" evidence="1">
    <location>
        <begin position="313"/>
        <end position="335"/>
    </location>
</feature>
<organism evidence="2 3">
    <name type="scientific">Penicillium brevicompactum</name>
    <dbReference type="NCBI Taxonomy" id="5074"/>
    <lineage>
        <taxon>Eukaryota</taxon>
        <taxon>Fungi</taxon>
        <taxon>Dikarya</taxon>
        <taxon>Ascomycota</taxon>
        <taxon>Pezizomycotina</taxon>
        <taxon>Eurotiomycetes</taxon>
        <taxon>Eurotiomycetidae</taxon>
        <taxon>Eurotiales</taxon>
        <taxon>Aspergillaceae</taxon>
        <taxon>Penicillium</taxon>
    </lineage>
</organism>
<proteinExistence type="predicted"/>
<accession>A0A9W9QFQ4</accession>
<feature type="region of interest" description="Disordered" evidence="1">
    <location>
        <begin position="136"/>
        <end position="362"/>
    </location>
</feature>
<comment type="caution">
    <text evidence="2">The sequence shown here is derived from an EMBL/GenBank/DDBJ whole genome shotgun (WGS) entry which is preliminary data.</text>
</comment>
<dbReference type="EMBL" id="JAPZBQ010000004">
    <property type="protein sequence ID" value="KAJ5335284.1"/>
    <property type="molecule type" value="Genomic_DNA"/>
</dbReference>
<dbReference type="PANTHER" id="PTHR28186">
    <property type="entry name" value="MEIOTICALLY UP-REGULATED GENE 9 PROTEIN"/>
    <property type="match status" value="1"/>
</dbReference>
<feature type="compositionally biased region" description="Basic residues" evidence="1">
    <location>
        <begin position="353"/>
        <end position="362"/>
    </location>
</feature>
<feature type="compositionally biased region" description="Polar residues" evidence="1">
    <location>
        <begin position="166"/>
        <end position="185"/>
    </location>
</feature>
<feature type="compositionally biased region" description="Low complexity" evidence="1">
    <location>
        <begin position="271"/>
        <end position="288"/>
    </location>
</feature>
<reference evidence="2" key="2">
    <citation type="journal article" date="2023" name="IMA Fungus">
        <title>Comparative genomic study of the Penicillium genus elucidates a diverse pangenome and 15 lateral gene transfer events.</title>
        <authorList>
            <person name="Petersen C."/>
            <person name="Sorensen T."/>
            <person name="Nielsen M.R."/>
            <person name="Sondergaard T.E."/>
            <person name="Sorensen J.L."/>
            <person name="Fitzpatrick D.A."/>
            <person name="Frisvad J.C."/>
            <person name="Nielsen K.L."/>
        </authorList>
    </citation>
    <scope>NUCLEOTIDE SEQUENCE</scope>
    <source>
        <strain evidence="2">IBT 35673</strain>
    </source>
</reference>
<feature type="compositionally biased region" description="Polar residues" evidence="1">
    <location>
        <begin position="222"/>
        <end position="241"/>
    </location>
</feature>
<gene>
    <name evidence="2" type="ORF">N7452_007687</name>
</gene>
<sequence length="362" mass="40037">MAAPQPAPTRSRGFSVQSDHSQSSGKSKGHQRGPSESSEEKHRRSLHTKADPLIAMNELQPNTVALEKSNLGSLREIEHKDQYGNVITDPDLSNPTRPRFERPLDTIRSFEAAIYGAYSNNRGSYARTEDAASQMGDFSRRTSYHGGQNGNGYGNGYGNRYDQNYSQAQSRPDSIINGYQNNPQSPETPNPYPYNQQNGNGNGYGNGRRRYPRTPSYPVTPASPTDYPNHNAQANGYNGYQPNGYFENVASNSNSNSNSGTDPYGQSTDPSSLNSSNDQLQQQALQQQRLDERAQAEYGFSGFANQKIAQPEPSWAPASGSAQPQPQPQQTAQKPNVVRQDTGQSVKGDKRKSWFKRRFSKD</sequence>
<reference evidence="2" key="1">
    <citation type="submission" date="2022-12" db="EMBL/GenBank/DDBJ databases">
        <authorList>
            <person name="Petersen C."/>
        </authorList>
    </citation>
    <scope>NUCLEOTIDE SEQUENCE</scope>
    <source>
        <strain evidence="2">IBT 35673</strain>
    </source>
</reference>
<evidence type="ECO:0000313" key="3">
    <source>
        <dbReference type="Proteomes" id="UP001147695"/>
    </source>
</evidence>
<dbReference type="InterPro" id="IPR018809">
    <property type="entry name" value="DUF2406"/>
</dbReference>
<feature type="region of interest" description="Disordered" evidence="1">
    <location>
        <begin position="1"/>
        <end position="61"/>
    </location>
</feature>
<evidence type="ECO:0000256" key="1">
    <source>
        <dbReference type="SAM" id="MobiDB-lite"/>
    </source>
</evidence>
<feature type="compositionally biased region" description="Polar residues" evidence="1">
    <location>
        <begin position="260"/>
        <end position="270"/>
    </location>
</feature>
<feature type="compositionally biased region" description="Gly residues" evidence="1">
    <location>
        <begin position="147"/>
        <end position="157"/>
    </location>
</feature>
<feature type="compositionally biased region" description="Polar residues" evidence="1">
    <location>
        <begin position="12"/>
        <end position="26"/>
    </location>
</feature>
<dbReference type="Pfam" id="PF10295">
    <property type="entry name" value="DUF2406"/>
    <property type="match status" value="1"/>
</dbReference>
<dbReference type="PANTHER" id="PTHR28186:SF1">
    <property type="entry name" value="MEIOTICALLY UP-REGULATED GENE 9 PROTEIN"/>
    <property type="match status" value="1"/>
</dbReference>
<name>A0A9W9QFQ4_PENBR</name>
<dbReference type="Proteomes" id="UP001147695">
    <property type="component" value="Unassembled WGS sequence"/>
</dbReference>
<evidence type="ECO:0000313" key="2">
    <source>
        <dbReference type="EMBL" id="KAJ5335284.1"/>
    </source>
</evidence>
<protein>
    <submittedName>
        <fullName evidence="2">Uncharacterized protein</fullName>
    </submittedName>
</protein>